<dbReference type="RefSeq" id="WP_100368534.1">
    <property type="nucleotide sequence ID" value="NZ_PGTY01000002.1"/>
</dbReference>
<evidence type="ECO:0000256" key="2">
    <source>
        <dbReference type="ARBA" id="ARBA00023002"/>
    </source>
</evidence>
<feature type="domain" description="FAD dependent oxidoreductase central" evidence="6">
    <location>
        <begin position="370"/>
        <end position="423"/>
    </location>
</feature>
<evidence type="ECO:0000313" key="8">
    <source>
        <dbReference type="Proteomes" id="UP000228531"/>
    </source>
</evidence>
<dbReference type="InterPro" id="IPR027266">
    <property type="entry name" value="TrmE/GcvT-like"/>
</dbReference>
<dbReference type="Pfam" id="PF01266">
    <property type="entry name" value="DAO"/>
    <property type="match status" value="1"/>
</dbReference>
<dbReference type="EMBL" id="PGTY01000002">
    <property type="protein sequence ID" value="PJI86225.1"/>
    <property type="molecule type" value="Genomic_DNA"/>
</dbReference>
<dbReference type="Pfam" id="PF16350">
    <property type="entry name" value="FAO_M"/>
    <property type="match status" value="1"/>
</dbReference>
<dbReference type="Gene3D" id="2.40.30.110">
    <property type="entry name" value="Aminomethyltransferase beta-barrel domains"/>
    <property type="match status" value="1"/>
</dbReference>
<dbReference type="InterPro" id="IPR029043">
    <property type="entry name" value="GcvT/YgfZ_C"/>
</dbReference>
<evidence type="ECO:0000259" key="5">
    <source>
        <dbReference type="Pfam" id="PF08669"/>
    </source>
</evidence>
<dbReference type="InterPro" id="IPR036188">
    <property type="entry name" value="FAD/NAD-bd_sf"/>
</dbReference>
<feature type="domain" description="GCVT N-terminal" evidence="4">
    <location>
        <begin position="427"/>
        <end position="700"/>
    </location>
</feature>
<name>A0A2M8W5L8_9RHOB</name>
<dbReference type="InterPro" id="IPR028896">
    <property type="entry name" value="GcvT/YgfZ/DmdA"/>
</dbReference>
<dbReference type="Gene3D" id="3.50.50.60">
    <property type="entry name" value="FAD/NAD(P)-binding domain"/>
    <property type="match status" value="1"/>
</dbReference>
<dbReference type="AlphaFoldDB" id="A0A2M8W5L8"/>
<keyword evidence="2" id="KW-0560">Oxidoreductase</keyword>
<gene>
    <name evidence="7" type="ORF">BC777_2592</name>
</gene>
<proteinExistence type="inferred from homology"/>
<dbReference type="Pfam" id="PF08669">
    <property type="entry name" value="GCV_T_C"/>
    <property type="match status" value="1"/>
</dbReference>
<evidence type="ECO:0000259" key="3">
    <source>
        <dbReference type="Pfam" id="PF01266"/>
    </source>
</evidence>
<dbReference type="InterPro" id="IPR032503">
    <property type="entry name" value="FAO_M"/>
</dbReference>
<dbReference type="Gene3D" id="3.30.9.10">
    <property type="entry name" value="D-Amino Acid Oxidase, subunit A, domain 2"/>
    <property type="match status" value="1"/>
</dbReference>
<accession>A0A2M8W5L8</accession>
<dbReference type="OrthoDB" id="9815989at2"/>
<dbReference type="SUPFAM" id="SSF103025">
    <property type="entry name" value="Folate-binding domain"/>
    <property type="match status" value="1"/>
</dbReference>
<dbReference type="SUPFAM" id="SSF54373">
    <property type="entry name" value="FAD-linked reductases, C-terminal domain"/>
    <property type="match status" value="1"/>
</dbReference>
<protein>
    <submittedName>
        <fullName evidence="7">Dimethylglycine dehydrogenase</fullName>
    </submittedName>
</protein>
<dbReference type="PANTHER" id="PTHR43757:SF2">
    <property type="entry name" value="AMINOMETHYLTRANSFERASE, MITOCHONDRIAL"/>
    <property type="match status" value="1"/>
</dbReference>
<evidence type="ECO:0000259" key="4">
    <source>
        <dbReference type="Pfam" id="PF01571"/>
    </source>
</evidence>
<organism evidence="7 8">
    <name type="scientific">Yoonia maricola</name>
    <dbReference type="NCBI Taxonomy" id="420999"/>
    <lineage>
        <taxon>Bacteria</taxon>
        <taxon>Pseudomonadati</taxon>
        <taxon>Pseudomonadota</taxon>
        <taxon>Alphaproteobacteria</taxon>
        <taxon>Rhodobacterales</taxon>
        <taxon>Paracoccaceae</taxon>
        <taxon>Yoonia</taxon>
    </lineage>
</organism>
<dbReference type="Gene3D" id="3.30.70.1400">
    <property type="entry name" value="Aminomethyltransferase beta-barrel domains"/>
    <property type="match status" value="1"/>
</dbReference>
<dbReference type="SUPFAM" id="SSF51905">
    <property type="entry name" value="FAD/NAD(P)-binding domain"/>
    <property type="match status" value="1"/>
</dbReference>
<dbReference type="Proteomes" id="UP000228531">
    <property type="component" value="Unassembled WGS sequence"/>
</dbReference>
<sequence>MATYARIIIIGGGIVGTSTLYHLAKAGEADAMLLERRDLTAGATWHAAGNVHTQSAYANLSALQAYSLRLYDGLAKEVGQDVGSHVVGGFFLAQTKERMEEFKHLAGKFRGLGLDYELVTPSEIKTKYPLLHVDDLVGGAWDPDEGYVDPYSVTMGLAAGARKYGGTIRRNSQVDSIKRLPSGHWRLTAGEEVFECEIIVNCAGFWAAEVAEMVGTRLPITNMEHQYLVTEAMPEVKALGYELPMIRDCDSQYYLRQEGQGLLLGPWEQDCRMAWQETKGRAPWSFGQELFEDDWDRLADGLAAIYKRIPALEHAGIKRGVNGAISFAPDGRPMIGPMPGVPGFFVACGFLGGIAQGGGIGLAMSEWILEGESALDLHFIDVARFGDWATKEFARERTHEILPLRYELIYPALERTTGRPLKTTPIYADLIAQGAVMGQAYGWERPLWFAPEGVEPKDAPCFQRPNWWEHVGNEAKLMTAGCGLSEMSSYGKFRVSGHDAQAFLNYVGSAKCPPHAGKVALSLLLNARGGIVGDITIENSGDGSFYCVGATLGVALYQRWMEGHAGGFDVQIDNITDHYAALGIAGPKSRAFLNALSDGAFDDFPFMTSKDVEIGRIRCKAIRISFSGELGWELHCPMVIQKVLFDAIMAAGADHGLVLMGARAMGMLRLEKGYRSWGSELTTEVTPHAAGMGRFCSTTKDYIGRAAVDAQRKEPPSKRFVTLEVDPAAPPCWGTEPVSRDGQMIGYVTSGGMGWRIGKMLAVAWIDGTGIAPGDALEVQVLRILYQATVAADPVYDPKNERLFAKD</sequence>
<dbReference type="SUPFAM" id="SSF101790">
    <property type="entry name" value="Aminomethyltransferase beta-barrel domain"/>
    <property type="match status" value="1"/>
</dbReference>
<evidence type="ECO:0000313" key="7">
    <source>
        <dbReference type="EMBL" id="PJI86225.1"/>
    </source>
</evidence>
<comment type="similarity">
    <text evidence="1">Belongs to the GcvT family.</text>
</comment>
<evidence type="ECO:0000259" key="6">
    <source>
        <dbReference type="Pfam" id="PF16350"/>
    </source>
</evidence>
<keyword evidence="8" id="KW-1185">Reference proteome</keyword>
<evidence type="ECO:0000256" key="1">
    <source>
        <dbReference type="ARBA" id="ARBA00008609"/>
    </source>
</evidence>
<dbReference type="PANTHER" id="PTHR43757">
    <property type="entry name" value="AMINOMETHYLTRANSFERASE"/>
    <property type="match status" value="1"/>
</dbReference>
<feature type="domain" description="Aminomethyltransferase C-terminal" evidence="5">
    <location>
        <begin position="718"/>
        <end position="797"/>
    </location>
</feature>
<comment type="caution">
    <text evidence="7">The sequence shown here is derived from an EMBL/GenBank/DDBJ whole genome shotgun (WGS) entry which is preliminary data.</text>
</comment>
<dbReference type="Gene3D" id="3.30.1360.120">
    <property type="entry name" value="Probable tRNA modification gtpase trme, domain 1"/>
    <property type="match status" value="1"/>
</dbReference>
<dbReference type="InterPro" id="IPR013977">
    <property type="entry name" value="GcvT_C"/>
</dbReference>
<dbReference type="InterPro" id="IPR006076">
    <property type="entry name" value="FAD-dep_OxRdtase"/>
</dbReference>
<dbReference type="InterPro" id="IPR006222">
    <property type="entry name" value="GCVT_N"/>
</dbReference>
<dbReference type="GO" id="GO:0016491">
    <property type="term" value="F:oxidoreductase activity"/>
    <property type="evidence" value="ECO:0007669"/>
    <property type="project" value="UniProtKB-KW"/>
</dbReference>
<feature type="domain" description="FAD dependent oxidoreductase" evidence="3">
    <location>
        <begin position="6"/>
        <end position="367"/>
    </location>
</feature>
<dbReference type="Pfam" id="PF01571">
    <property type="entry name" value="GCV_T"/>
    <property type="match status" value="1"/>
</dbReference>
<reference evidence="7 8" key="1">
    <citation type="submission" date="2017-11" db="EMBL/GenBank/DDBJ databases">
        <title>Genomic Encyclopedia of Archaeal and Bacterial Type Strains, Phase II (KMG-II): From Individual Species to Whole Genera.</title>
        <authorList>
            <person name="Goeker M."/>
        </authorList>
    </citation>
    <scope>NUCLEOTIDE SEQUENCE [LARGE SCALE GENOMIC DNA]</scope>
    <source>
        <strain evidence="7 8">DSM 29128</strain>
    </source>
</reference>